<dbReference type="EC" id="4.2.1.1" evidence="2"/>
<evidence type="ECO:0000313" key="8">
    <source>
        <dbReference type="Proteomes" id="UP000070186"/>
    </source>
</evidence>
<keyword evidence="8" id="KW-1185">Reference proteome</keyword>
<sequence>MRCLPDAGPTGEEGSKGYYFIDAQTFRESIIVPVNHPAYTAEEALQRLKEGNARFVAGEARFPTVQKEVLAELAKGQQPYATILGCSDSRVPPELVFDAGFGELFVVRVAGNVLGPSILGTLQYAGAHLHTPLFVVLGHEGCGAVKAAIASKFQGATQKSRIEILLENILPALETLDGTQPAEALLHSAVEANVRHTVSQLLATPEAQANLAIGKVKLVGAVYELETGRVRFLD</sequence>
<dbReference type="SMART" id="SM00947">
    <property type="entry name" value="Pro_CA"/>
    <property type="match status" value="1"/>
</dbReference>
<reference evidence="7 8" key="1">
    <citation type="submission" date="2015-12" db="EMBL/GenBank/DDBJ databases">
        <title>Nitrous oxide reduction kinetics distinguish bacteria harboring typical versus atypical NosZ.</title>
        <authorList>
            <person name="Yoon S."/>
            <person name="Nissen S."/>
            <person name="Park D."/>
            <person name="Sanford R.A."/>
            <person name="Loeffler F.E."/>
        </authorList>
    </citation>
    <scope>NUCLEOTIDE SEQUENCE [LARGE SCALE GENOMIC DNA]</scope>
    <source>
        <strain evidence="7 8">ATCC BAA-841</strain>
    </source>
</reference>
<dbReference type="GO" id="GO:0004089">
    <property type="term" value="F:carbonate dehydratase activity"/>
    <property type="evidence" value="ECO:0007669"/>
    <property type="project" value="UniProtKB-EC"/>
</dbReference>
<evidence type="ECO:0000256" key="2">
    <source>
        <dbReference type="ARBA" id="ARBA00012925"/>
    </source>
</evidence>
<dbReference type="Gene3D" id="3.40.1050.10">
    <property type="entry name" value="Carbonic anhydrase"/>
    <property type="match status" value="1"/>
</dbReference>
<feature type="binding site" evidence="6">
    <location>
        <position position="139"/>
    </location>
    <ligand>
        <name>Zn(2+)</name>
        <dbReference type="ChEBI" id="CHEBI:29105"/>
    </ligand>
</feature>
<comment type="similarity">
    <text evidence="1">Belongs to the beta-class carbonic anhydrase family.</text>
</comment>
<protein>
    <recommendedName>
        <fullName evidence="2">carbonic anhydrase</fullName>
        <ecNumber evidence="2">4.2.1.1</ecNumber>
    </recommendedName>
</protein>
<dbReference type="Proteomes" id="UP000070186">
    <property type="component" value="Unassembled WGS sequence"/>
</dbReference>
<gene>
    <name evidence="7" type="ORF">AT959_08110</name>
</gene>
<evidence type="ECO:0000256" key="6">
    <source>
        <dbReference type="PIRSR" id="PIRSR601765-1"/>
    </source>
</evidence>
<dbReference type="Pfam" id="PF00484">
    <property type="entry name" value="Pro_CA"/>
    <property type="match status" value="1"/>
</dbReference>
<dbReference type="SUPFAM" id="SSF53056">
    <property type="entry name" value="beta-carbonic anhydrase, cab"/>
    <property type="match status" value="1"/>
</dbReference>
<dbReference type="CDD" id="cd03378">
    <property type="entry name" value="beta_CA_cladeC"/>
    <property type="match status" value="1"/>
</dbReference>
<dbReference type="EMBL" id="LODL01000019">
    <property type="protein sequence ID" value="KXB30691.1"/>
    <property type="molecule type" value="Genomic_DNA"/>
</dbReference>
<comment type="caution">
    <text evidence="7">The sequence shown here is derived from an EMBL/GenBank/DDBJ whole genome shotgun (WGS) entry which is preliminary data.</text>
</comment>
<keyword evidence="4" id="KW-0456">Lyase</keyword>
<keyword evidence="6" id="KW-0479">Metal-binding</keyword>
<feature type="binding site" evidence="6">
    <location>
        <position position="88"/>
    </location>
    <ligand>
        <name>Zn(2+)</name>
        <dbReference type="ChEBI" id="CHEBI:29105"/>
    </ligand>
</feature>
<proteinExistence type="inferred from homology"/>
<dbReference type="PANTHER" id="PTHR11002">
    <property type="entry name" value="CARBONIC ANHYDRASE"/>
    <property type="match status" value="1"/>
</dbReference>
<dbReference type="InterPro" id="IPR036874">
    <property type="entry name" value="Carbonic_anhydrase_sf"/>
</dbReference>
<dbReference type="GO" id="GO:0008270">
    <property type="term" value="F:zinc ion binding"/>
    <property type="evidence" value="ECO:0007669"/>
    <property type="project" value="InterPro"/>
</dbReference>
<dbReference type="PROSITE" id="PS00704">
    <property type="entry name" value="PROK_CO2_ANHYDRASE_1"/>
    <property type="match status" value="1"/>
</dbReference>
<dbReference type="PANTHER" id="PTHR11002:SF79">
    <property type="entry name" value="CARBONIC ANHYDRASE 2"/>
    <property type="match status" value="1"/>
</dbReference>
<keyword evidence="3 6" id="KW-0862">Zinc</keyword>
<organism evidence="7 8">
    <name type="scientific">Dechloromonas denitrificans</name>
    <dbReference type="NCBI Taxonomy" id="281362"/>
    <lineage>
        <taxon>Bacteria</taxon>
        <taxon>Pseudomonadati</taxon>
        <taxon>Pseudomonadota</taxon>
        <taxon>Betaproteobacteria</taxon>
        <taxon>Rhodocyclales</taxon>
        <taxon>Azonexaceae</taxon>
        <taxon>Dechloromonas</taxon>
    </lineage>
</organism>
<feature type="binding site" evidence="6">
    <location>
        <position position="142"/>
    </location>
    <ligand>
        <name>Zn(2+)</name>
        <dbReference type="ChEBI" id="CHEBI:29105"/>
    </ligand>
</feature>
<name>A0A133XID9_9RHOO</name>
<dbReference type="InterPro" id="IPR001765">
    <property type="entry name" value="Carbonic_anhydrase"/>
</dbReference>
<evidence type="ECO:0000256" key="5">
    <source>
        <dbReference type="ARBA" id="ARBA00048348"/>
    </source>
</evidence>
<dbReference type="AlphaFoldDB" id="A0A133XID9"/>
<dbReference type="InterPro" id="IPR015892">
    <property type="entry name" value="Carbonic_anhydrase_CS"/>
</dbReference>
<dbReference type="STRING" id="281362.AT959_08110"/>
<comment type="catalytic activity">
    <reaction evidence="5">
        <text>hydrogencarbonate + H(+) = CO2 + H2O</text>
        <dbReference type="Rhea" id="RHEA:10748"/>
        <dbReference type="ChEBI" id="CHEBI:15377"/>
        <dbReference type="ChEBI" id="CHEBI:15378"/>
        <dbReference type="ChEBI" id="CHEBI:16526"/>
        <dbReference type="ChEBI" id="CHEBI:17544"/>
        <dbReference type="EC" id="4.2.1.1"/>
    </reaction>
</comment>
<feature type="binding site" evidence="6">
    <location>
        <position position="86"/>
    </location>
    <ligand>
        <name>Zn(2+)</name>
        <dbReference type="ChEBI" id="CHEBI:29105"/>
    </ligand>
</feature>
<comment type="cofactor">
    <cofactor evidence="6">
        <name>Zn(2+)</name>
        <dbReference type="ChEBI" id="CHEBI:29105"/>
    </cofactor>
    <text evidence="6">Binds 1 zinc ion per subunit.</text>
</comment>
<evidence type="ECO:0000256" key="3">
    <source>
        <dbReference type="ARBA" id="ARBA00022833"/>
    </source>
</evidence>
<accession>A0A133XID9</accession>
<evidence type="ECO:0000313" key="7">
    <source>
        <dbReference type="EMBL" id="KXB30691.1"/>
    </source>
</evidence>
<evidence type="ECO:0000256" key="1">
    <source>
        <dbReference type="ARBA" id="ARBA00006217"/>
    </source>
</evidence>
<dbReference type="GO" id="GO:0015976">
    <property type="term" value="P:carbon utilization"/>
    <property type="evidence" value="ECO:0007669"/>
    <property type="project" value="InterPro"/>
</dbReference>
<evidence type="ECO:0000256" key="4">
    <source>
        <dbReference type="ARBA" id="ARBA00023239"/>
    </source>
</evidence>